<dbReference type="eggNOG" id="ENOG502SVC7">
    <property type="taxonomic scope" value="Eukaryota"/>
</dbReference>
<dbReference type="EMBL" id="AQGS01000014">
    <property type="protein sequence ID" value="EPS45516.1"/>
    <property type="molecule type" value="Genomic_DNA"/>
</dbReference>
<dbReference type="AlphaFoldDB" id="S8AWZ4"/>
<reference evidence="2" key="2">
    <citation type="submission" date="2013-04" db="EMBL/GenBank/DDBJ databases">
        <title>Genomic mechanisms accounting for the adaptation to parasitism in nematode-trapping fungi.</title>
        <authorList>
            <person name="Ahren D.G."/>
        </authorList>
    </citation>
    <scope>NUCLEOTIDE SEQUENCE [LARGE SCALE GENOMIC DNA]</scope>
    <source>
        <strain evidence="2">CBS 200.50</strain>
    </source>
</reference>
<dbReference type="Proteomes" id="UP000015100">
    <property type="component" value="Unassembled WGS sequence"/>
</dbReference>
<dbReference type="OrthoDB" id="5271370at2759"/>
<keyword evidence="2" id="KW-1185">Reference proteome</keyword>
<protein>
    <submittedName>
        <fullName evidence="1">Uncharacterized protein</fullName>
    </submittedName>
</protein>
<gene>
    <name evidence="1" type="ORF">H072_542</name>
</gene>
<dbReference type="OMA" id="SAFMINV"/>
<name>S8AWZ4_DACHA</name>
<evidence type="ECO:0000313" key="1">
    <source>
        <dbReference type="EMBL" id="EPS45516.1"/>
    </source>
</evidence>
<proteinExistence type="predicted"/>
<dbReference type="HOGENOM" id="CLU_124530_0_0_1"/>
<evidence type="ECO:0000313" key="2">
    <source>
        <dbReference type="Proteomes" id="UP000015100"/>
    </source>
</evidence>
<comment type="caution">
    <text evidence="1">The sequence shown here is derived from an EMBL/GenBank/DDBJ whole genome shotgun (WGS) entry which is preliminary data.</text>
</comment>
<sequence length="117" mass="12925">MASPTFNDELQTAGGYHWLLTNEERQHIAEILEIDESNLAHVSHTPINRSRMTCTQCGKRSGLDDVVQSAHELGVHTSAFMINVLVNGLKANGPVHGMDCSRCGERFDGVFSYSFCD</sequence>
<accession>S8AWZ4</accession>
<organism evidence="1 2">
    <name type="scientific">Dactylellina haptotyla (strain CBS 200.50)</name>
    <name type="common">Nematode-trapping fungus</name>
    <name type="synonym">Monacrosporium haptotylum</name>
    <dbReference type="NCBI Taxonomy" id="1284197"/>
    <lineage>
        <taxon>Eukaryota</taxon>
        <taxon>Fungi</taxon>
        <taxon>Dikarya</taxon>
        <taxon>Ascomycota</taxon>
        <taxon>Pezizomycotina</taxon>
        <taxon>Orbiliomycetes</taxon>
        <taxon>Orbiliales</taxon>
        <taxon>Orbiliaceae</taxon>
        <taxon>Dactylellina</taxon>
    </lineage>
</organism>
<reference evidence="1 2" key="1">
    <citation type="journal article" date="2013" name="PLoS Genet.">
        <title>Genomic mechanisms accounting for the adaptation to parasitism in nematode-trapping fungi.</title>
        <authorList>
            <person name="Meerupati T."/>
            <person name="Andersson K.M."/>
            <person name="Friman E."/>
            <person name="Kumar D."/>
            <person name="Tunlid A."/>
            <person name="Ahren D."/>
        </authorList>
    </citation>
    <scope>NUCLEOTIDE SEQUENCE [LARGE SCALE GENOMIC DNA]</scope>
    <source>
        <strain evidence="1 2">CBS 200.50</strain>
    </source>
</reference>